<dbReference type="PROSITE" id="PS50883">
    <property type="entry name" value="EAL"/>
    <property type="match status" value="1"/>
</dbReference>
<dbReference type="SUPFAM" id="SSF141868">
    <property type="entry name" value="EAL domain-like"/>
    <property type="match status" value="1"/>
</dbReference>
<dbReference type="SUPFAM" id="SSF55073">
    <property type="entry name" value="Nucleotide cyclase"/>
    <property type="match status" value="1"/>
</dbReference>
<dbReference type="PANTHER" id="PTHR44757">
    <property type="entry name" value="DIGUANYLATE CYCLASE DGCP"/>
    <property type="match status" value="1"/>
</dbReference>
<feature type="transmembrane region" description="Helical" evidence="1">
    <location>
        <begin position="125"/>
        <end position="148"/>
    </location>
</feature>
<evidence type="ECO:0000313" key="5">
    <source>
        <dbReference type="EMBL" id="MBM5461032.1"/>
    </source>
</evidence>
<proteinExistence type="predicted"/>
<dbReference type="InterPro" id="IPR052155">
    <property type="entry name" value="Biofilm_reg_signaling"/>
</dbReference>
<evidence type="ECO:0000313" key="6">
    <source>
        <dbReference type="Proteomes" id="UP000745663"/>
    </source>
</evidence>
<keyword evidence="6" id="KW-1185">Reference proteome</keyword>
<dbReference type="SMART" id="SM00267">
    <property type="entry name" value="GGDEF"/>
    <property type="match status" value="1"/>
</dbReference>
<keyword evidence="1" id="KW-0812">Transmembrane</keyword>
<evidence type="ECO:0000259" key="4">
    <source>
        <dbReference type="PROSITE" id="PS50924"/>
    </source>
</evidence>
<feature type="transmembrane region" description="Helical" evidence="1">
    <location>
        <begin position="64"/>
        <end position="89"/>
    </location>
</feature>
<keyword evidence="1" id="KW-1133">Transmembrane helix</keyword>
<dbReference type="PROSITE" id="PS50924">
    <property type="entry name" value="MHYT"/>
    <property type="match status" value="1"/>
</dbReference>
<evidence type="ECO:0000259" key="3">
    <source>
        <dbReference type="PROSITE" id="PS50887"/>
    </source>
</evidence>
<name>A0ABS2C592_9PSED</name>
<reference evidence="5 6" key="1">
    <citation type="submission" date="2020-08" db="EMBL/GenBank/DDBJ databases">
        <title>Description of novel Pseudomonas species.</title>
        <authorList>
            <person name="Duman M."/>
            <person name="Mulet M."/>
            <person name="Altun S."/>
            <person name="Saticioglu I.B."/>
            <person name="Lalucat J."/>
            <person name="Garcia-Valdes E."/>
        </authorList>
    </citation>
    <scope>NUCLEOTIDE SEQUENCE [LARGE SCALE GENOMIC DNA]</scope>
    <source>
        <strain evidence="5 6">P66</strain>
    </source>
</reference>
<protein>
    <submittedName>
        <fullName evidence="5">Bifunctional diguanylate cyclase/phosphodiesterase</fullName>
    </submittedName>
</protein>
<dbReference type="Gene3D" id="3.20.20.450">
    <property type="entry name" value="EAL domain"/>
    <property type="match status" value="1"/>
</dbReference>
<feature type="transmembrane region" description="Helical" evidence="1">
    <location>
        <begin position="160"/>
        <end position="180"/>
    </location>
</feature>
<feature type="transmembrane region" description="Helical" evidence="1">
    <location>
        <begin position="27"/>
        <end position="44"/>
    </location>
</feature>
<gene>
    <name evidence="5" type="ORF">H8F21_26070</name>
</gene>
<feature type="transmembrane region" description="Helical" evidence="1">
    <location>
        <begin position="192"/>
        <end position="215"/>
    </location>
</feature>
<dbReference type="InterPro" id="IPR001633">
    <property type="entry name" value="EAL_dom"/>
</dbReference>
<feature type="domain" description="GGDEF" evidence="3">
    <location>
        <begin position="320"/>
        <end position="452"/>
    </location>
</feature>
<dbReference type="InterPro" id="IPR005330">
    <property type="entry name" value="MHYT_dom"/>
</dbReference>
<dbReference type="NCBIfam" id="TIGR00254">
    <property type="entry name" value="GGDEF"/>
    <property type="match status" value="1"/>
</dbReference>
<accession>A0ABS2C592</accession>
<comment type="caution">
    <text evidence="5">The sequence shown here is derived from an EMBL/GenBank/DDBJ whole genome shotgun (WGS) entry which is preliminary data.</text>
</comment>
<organism evidence="5 6">
    <name type="scientific">Pseudomonas arcuscaelestis</name>
    <dbReference type="NCBI Taxonomy" id="2710591"/>
    <lineage>
        <taxon>Bacteria</taxon>
        <taxon>Pseudomonadati</taxon>
        <taxon>Pseudomonadota</taxon>
        <taxon>Gammaproteobacteria</taxon>
        <taxon>Pseudomonadales</taxon>
        <taxon>Pseudomonadaceae</taxon>
        <taxon>Pseudomonas</taxon>
    </lineage>
</organism>
<dbReference type="Pfam" id="PF00563">
    <property type="entry name" value="EAL"/>
    <property type="match status" value="1"/>
</dbReference>
<dbReference type="Pfam" id="PF00990">
    <property type="entry name" value="GGDEF"/>
    <property type="match status" value="1"/>
</dbReference>
<dbReference type="InterPro" id="IPR043128">
    <property type="entry name" value="Rev_trsase/Diguanyl_cyclase"/>
</dbReference>
<dbReference type="InterPro" id="IPR029787">
    <property type="entry name" value="Nucleotide_cyclase"/>
</dbReference>
<dbReference type="InterPro" id="IPR000160">
    <property type="entry name" value="GGDEF_dom"/>
</dbReference>
<dbReference type="Pfam" id="PF03707">
    <property type="entry name" value="MHYT"/>
    <property type="match status" value="2"/>
</dbReference>
<keyword evidence="1" id="KW-0472">Membrane</keyword>
<feature type="transmembrane region" description="Helical" evidence="1">
    <location>
        <begin position="95"/>
        <end position="113"/>
    </location>
</feature>
<dbReference type="Proteomes" id="UP000745663">
    <property type="component" value="Unassembled WGS sequence"/>
</dbReference>
<sequence>MEWLGLQMLADLPATGQIILECNYNPYLLVLAFLVAGAGCFATLSMAERLNHVEQPAAQRQWRLLGACCLAGGVWALHFINMLALQAPIEVQFDFALTGLSLIVMLFAAWLAMNTLGYRDLRPRHFFQAAICIGLGIAAMHYIGMAAMHSNAQQFYQPDMFVASIAIAIVTSLLALLLARYFRYGSGTLHQLLKYGASLLMAGGIFATHFTGMWAMTLIIPADSAVALPNADNNLQLSLTIAFITLLISASSISAALSDQKLQSKEHDLRRVNVLLSQLDQARVSLQQAAHYDALTNLINRRGFNQVFAERLVEQTVNDGMLAVMFLDIDHFKRINDSLGHDAGDELLKVIAGYIKAATRSHDVVARFGGDEFCILIALNSREEARHLAQRIMLKMKEPIDLAGRRMVMTTSIGISIFPDDGHTSEELLKNADLALYQSKGCGRNSLNFFNNSLKTRATLELQLEEELRTALFEEQGLRIHYQPIFDLHTGQVAKLEALVRWQHPQHGLLSPDRFIGIAEANGLIAELDLWVLRHACKDLALLSRHGYKGLKVTVNCSALTLGHEELAEEVECALQQAGLPACQLELEVTENALMGNIQSTIALLKDIRALGVSLSIDDFGTGYSSLAYLKRLPLDTLKIDRSFIQDVPRCRQDMEIVQAIIIMAHTLHLQVITEGVESIEQYQFLAQQSCDFVQGYLLSRPVPLSKLRTILNQLNQRNEQSLASFNPYVGTDRSASPDLFANNPDYRASASAVRPGR</sequence>
<dbReference type="PANTHER" id="PTHR44757:SF2">
    <property type="entry name" value="BIOFILM ARCHITECTURE MAINTENANCE PROTEIN MBAA"/>
    <property type="match status" value="1"/>
</dbReference>
<dbReference type="CDD" id="cd01949">
    <property type="entry name" value="GGDEF"/>
    <property type="match status" value="1"/>
</dbReference>
<dbReference type="InterPro" id="IPR035919">
    <property type="entry name" value="EAL_sf"/>
</dbReference>
<evidence type="ECO:0000259" key="2">
    <source>
        <dbReference type="PROSITE" id="PS50883"/>
    </source>
</evidence>
<dbReference type="EMBL" id="JACOPV010000021">
    <property type="protein sequence ID" value="MBM5461032.1"/>
    <property type="molecule type" value="Genomic_DNA"/>
</dbReference>
<feature type="domain" description="EAL" evidence="2">
    <location>
        <begin position="461"/>
        <end position="716"/>
    </location>
</feature>
<evidence type="ECO:0000256" key="1">
    <source>
        <dbReference type="PROSITE-ProRule" id="PRU00244"/>
    </source>
</evidence>
<dbReference type="CDD" id="cd01948">
    <property type="entry name" value="EAL"/>
    <property type="match status" value="1"/>
</dbReference>
<dbReference type="RefSeq" id="WP_203585642.1">
    <property type="nucleotide sequence ID" value="NZ_JACOPV010000021.1"/>
</dbReference>
<dbReference type="Gene3D" id="3.30.70.270">
    <property type="match status" value="1"/>
</dbReference>
<feature type="domain" description="MHYT" evidence="4">
    <location>
        <begin position="24"/>
        <end position="219"/>
    </location>
</feature>
<dbReference type="PROSITE" id="PS50887">
    <property type="entry name" value="GGDEF"/>
    <property type="match status" value="1"/>
</dbReference>
<dbReference type="SMART" id="SM00052">
    <property type="entry name" value="EAL"/>
    <property type="match status" value="1"/>
</dbReference>